<evidence type="ECO:0000313" key="3">
    <source>
        <dbReference type="EMBL" id="CAH2328488.1"/>
    </source>
</evidence>
<dbReference type="EMBL" id="OW240924">
    <property type="protein sequence ID" value="CAH2328488.1"/>
    <property type="molecule type" value="Genomic_DNA"/>
</dbReference>
<evidence type="ECO:0000256" key="1">
    <source>
        <dbReference type="SAM" id="MobiDB-lite"/>
    </source>
</evidence>
<dbReference type="AlphaFoldDB" id="A0AAD1TNN8"/>
<dbReference type="InterPro" id="IPR052394">
    <property type="entry name" value="LRR-containing"/>
</dbReference>
<dbReference type="PANTHER" id="PTHR24114">
    <property type="entry name" value="LEUCINE RICH REPEAT FAMILY PROTEIN"/>
    <property type="match status" value="1"/>
</dbReference>
<feature type="region of interest" description="Disordered" evidence="1">
    <location>
        <begin position="453"/>
        <end position="500"/>
    </location>
</feature>
<dbReference type="PROSITE" id="PS50222">
    <property type="entry name" value="EF_HAND_2"/>
    <property type="match status" value="1"/>
</dbReference>
<dbReference type="Gene3D" id="3.80.10.10">
    <property type="entry name" value="Ribonuclease Inhibitor"/>
    <property type="match status" value="3"/>
</dbReference>
<feature type="region of interest" description="Disordered" evidence="1">
    <location>
        <begin position="536"/>
        <end position="579"/>
    </location>
</feature>
<dbReference type="SUPFAM" id="SSF52047">
    <property type="entry name" value="RNI-like"/>
    <property type="match status" value="1"/>
</dbReference>
<dbReference type="Proteomes" id="UP001295444">
    <property type="component" value="Chromosome 13"/>
</dbReference>
<dbReference type="SMART" id="SM00368">
    <property type="entry name" value="LRR_RI"/>
    <property type="match status" value="8"/>
</dbReference>
<dbReference type="Gene3D" id="1.10.238.10">
    <property type="entry name" value="EF-hand"/>
    <property type="match status" value="1"/>
</dbReference>
<organism evidence="3 4">
    <name type="scientific">Pelobates cultripes</name>
    <name type="common">Western spadefoot toad</name>
    <dbReference type="NCBI Taxonomy" id="61616"/>
    <lineage>
        <taxon>Eukaryota</taxon>
        <taxon>Metazoa</taxon>
        <taxon>Chordata</taxon>
        <taxon>Craniata</taxon>
        <taxon>Vertebrata</taxon>
        <taxon>Euteleostomi</taxon>
        <taxon>Amphibia</taxon>
        <taxon>Batrachia</taxon>
        <taxon>Anura</taxon>
        <taxon>Pelobatoidea</taxon>
        <taxon>Pelobatidae</taxon>
        <taxon>Pelobates</taxon>
    </lineage>
</organism>
<accession>A0AAD1TNN8</accession>
<reference evidence="3" key="1">
    <citation type="submission" date="2022-03" db="EMBL/GenBank/DDBJ databases">
        <authorList>
            <person name="Alioto T."/>
            <person name="Alioto T."/>
            <person name="Gomez Garrido J."/>
        </authorList>
    </citation>
    <scope>NUCLEOTIDE SEQUENCE</scope>
</reference>
<dbReference type="PANTHER" id="PTHR24114:SF49">
    <property type="entry name" value="LEUCINE-RICH REPEAT-CONTAINING PROTEIN 74A"/>
    <property type="match status" value="1"/>
</dbReference>
<keyword evidence="4" id="KW-1185">Reference proteome</keyword>
<dbReference type="InterPro" id="IPR011992">
    <property type="entry name" value="EF-hand-dom_pair"/>
</dbReference>
<dbReference type="GO" id="GO:0005509">
    <property type="term" value="F:calcium ion binding"/>
    <property type="evidence" value="ECO:0007669"/>
    <property type="project" value="InterPro"/>
</dbReference>
<evidence type="ECO:0000259" key="2">
    <source>
        <dbReference type="PROSITE" id="PS50222"/>
    </source>
</evidence>
<dbReference type="InterPro" id="IPR032675">
    <property type="entry name" value="LRR_dom_sf"/>
</dbReference>
<dbReference type="InterPro" id="IPR001611">
    <property type="entry name" value="Leu-rich_rpt"/>
</dbReference>
<proteinExistence type="predicted"/>
<protein>
    <submittedName>
        <fullName evidence="3">Leucine-rich repeat-containing 74A</fullName>
    </submittedName>
</protein>
<evidence type="ECO:0000313" key="4">
    <source>
        <dbReference type="Proteomes" id="UP001295444"/>
    </source>
</evidence>
<dbReference type="Pfam" id="PF13516">
    <property type="entry name" value="LRR_6"/>
    <property type="match status" value="5"/>
</dbReference>
<name>A0AAD1TNN8_PELCU</name>
<feature type="domain" description="EF-hand" evidence="2">
    <location>
        <begin position="384"/>
        <end position="419"/>
    </location>
</feature>
<sequence length="579" mass="64474">MGELGEQLETLSLEASKVSPVQLESEDYDTDLEFEDIAKASTKKDLSEMYIKACQQEGIVPVSYFIRHINDTHIELSHHGLGPKSTSAIAISLKSNTSITHLSLEDNWIMEEGLVHLMDMMRVNCYIQDLNLSHNHLGVQGSQIIADMLLENVSLQRINLAQNEFKDESAKHFAEAFSANFRVSELNLSHNEFCEEGGANLGQMLAANEGLQVLDLSWNHIRMKGAIALSAGLQVNDTLKVLNLSYNGFGNEGALALGEALKVNTSIQHLDISCNRINNEGVRLLCKGLDTNETLRVLKLSRNPLSVEAALFLLTSITKNPENKVEELDISNVLVNAQFLSRLETACRSRPELHIIYAGKQGFTARKLAARPDPMKVIQNYLDERKLRLIDFFKKMDKDGSMRIPISDFCRHISLAGLPLDGAQMEALLQTLDKEQTGSVDYRDLVDSRKKMVKEHREKLRRKERRERQERQRSQRALRSFHNAVRALTPPPAPKVAAGGSASSAHLSVTSLSSWYQEGEAKTNSSILYNQSGIFEGARSTESPENDRYYSSQGSMGSPCISGPPSSHSVTRDASHQDL</sequence>
<gene>
    <name evidence="3" type="ORF">PECUL_23A041215</name>
</gene>
<dbReference type="InterPro" id="IPR002048">
    <property type="entry name" value="EF_hand_dom"/>
</dbReference>
<dbReference type="SUPFAM" id="SSF47473">
    <property type="entry name" value="EF-hand"/>
    <property type="match status" value="1"/>
</dbReference>
<feature type="compositionally biased region" description="Basic and acidic residues" evidence="1">
    <location>
        <begin position="570"/>
        <end position="579"/>
    </location>
</feature>